<organism evidence="8 9">
    <name type="scientific">Celerinatantimonas yamalensis</name>
    <dbReference type="NCBI Taxonomy" id="559956"/>
    <lineage>
        <taxon>Bacteria</taxon>
        <taxon>Pseudomonadati</taxon>
        <taxon>Pseudomonadota</taxon>
        <taxon>Gammaproteobacteria</taxon>
        <taxon>Celerinatantimonadaceae</taxon>
        <taxon>Celerinatantimonas</taxon>
    </lineage>
</organism>
<dbReference type="Pfam" id="PF03454">
    <property type="entry name" value="MoeA_C"/>
    <property type="match status" value="1"/>
</dbReference>
<gene>
    <name evidence="8" type="primary">glp</name>
    <name evidence="8" type="ORF">ABUE30_02725</name>
</gene>
<evidence type="ECO:0000313" key="8">
    <source>
        <dbReference type="EMBL" id="MFM2483987.1"/>
    </source>
</evidence>
<dbReference type="NCBIfam" id="TIGR00177">
    <property type="entry name" value="molyb_syn"/>
    <property type="match status" value="1"/>
</dbReference>
<comment type="function">
    <text evidence="1 6">Catalyzes the insertion of molybdate into adenylated molybdopterin with the concomitant release of AMP.</text>
</comment>
<dbReference type="InterPro" id="IPR005111">
    <property type="entry name" value="MoeA_C_domain_IV"/>
</dbReference>
<evidence type="ECO:0000256" key="6">
    <source>
        <dbReference type="RuleBase" id="RU365090"/>
    </source>
</evidence>
<dbReference type="EMBL" id="JBEQCT010000001">
    <property type="protein sequence ID" value="MFM2483987.1"/>
    <property type="molecule type" value="Genomic_DNA"/>
</dbReference>
<dbReference type="SUPFAM" id="SSF63867">
    <property type="entry name" value="MoeA C-terminal domain-like"/>
    <property type="match status" value="1"/>
</dbReference>
<dbReference type="InterPro" id="IPR036135">
    <property type="entry name" value="MoeA_linker/N_sf"/>
</dbReference>
<feature type="domain" description="MoaB/Mog" evidence="7">
    <location>
        <begin position="214"/>
        <end position="351"/>
    </location>
</feature>
<dbReference type="InterPro" id="IPR038987">
    <property type="entry name" value="MoeA-like"/>
</dbReference>
<dbReference type="SUPFAM" id="SSF53218">
    <property type="entry name" value="Molybdenum cofactor biosynthesis proteins"/>
    <property type="match status" value="1"/>
</dbReference>
<dbReference type="InterPro" id="IPR008284">
    <property type="entry name" value="MoCF_biosynth_CS"/>
</dbReference>
<dbReference type="SUPFAM" id="SSF63882">
    <property type="entry name" value="MoeA N-terminal region -like"/>
    <property type="match status" value="1"/>
</dbReference>
<dbReference type="SMART" id="SM00852">
    <property type="entry name" value="MoCF_biosynth"/>
    <property type="match status" value="1"/>
</dbReference>
<dbReference type="EC" id="2.10.1.1" evidence="6"/>
<name>A0ABW9G3E8_9GAMM</name>
<reference evidence="8 9" key="1">
    <citation type="journal article" date="2013" name="Int. J. Syst. Evol. Microbiol.">
        <title>Celerinatantimonas yamalensis sp. nov., a cold-adapted diazotrophic bacterium from a cold permafrost brine.</title>
        <authorList>
            <person name="Shcherbakova V."/>
            <person name="Chuvilskaya N."/>
            <person name="Rivkina E."/>
            <person name="Demidov N."/>
            <person name="Uchaeva V."/>
            <person name="Suetin S."/>
            <person name="Suzina N."/>
            <person name="Gilichinsky D."/>
        </authorList>
    </citation>
    <scope>NUCLEOTIDE SEQUENCE [LARGE SCALE GENOMIC DNA]</scope>
    <source>
        <strain evidence="8 9">C7</strain>
    </source>
</reference>
<dbReference type="InterPro" id="IPR001453">
    <property type="entry name" value="MoaB/Mog_dom"/>
</dbReference>
<dbReference type="Gene3D" id="2.40.340.10">
    <property type="entry name" value="MoeA, C-terminal, domain IV"/>
    <property type="match status" value="1"/>
</dbReference>
<dbReference type="CDD" id="cd00887">
    <property type="entry name" value="MoeA"/>
    <property type="match status" value="1"/>
</dbReference>
<comment type="caution">
    <text evidence="8">The sequence shown here is derived from an EMBL/GenBank/DDBJ whole genome shotgun (WGS) entry which is preliminary data.</text>
</comment>
<comment type="similarity">
    <text evidence="3 6">Belongs to the MoeA family.</text>
</comment>
<comment type="cofactor">
    <cofactor evidence="6">
        <name>Mg(2+)</name>
        <dbReference type="ChEBI" id="CHEBI:18420"/>
    </cofactor>
</comment>
<dbReference type="InterPro" id="IPR036688">
    <property type="entry name" value="MoeA_C_domain_IV_sf"/>
</dbReference>
<comment type="catalytic activity">
    <reaction evidence="5">
        <text>adenylyl-molybdopterin + molybdate = Mo-molybdopterin + AMP + H(+)</text>
        <dbReference type="Rhea" id="RHEA:35047"/>
        <dbReference type="ChEBI" id="CHEBI:15378"/>
        <dbReference type="ChEBI" id="CHEBI:36264"/>
        <dbReference type="ChEBI" id="CHEBI:62727"/>
        <dbReference type="ChEBI" id="CHEBI:71302"/>
        <dbReference type="ChEBI" id="CHEBI:456215"/>
        <dbReference type="EC" id="2.10.1.1"/>
    </reaction>
</comment>
<evidence type="ECO:0000256" key="1">
    <source>
        <dbReference type="ARBA" id="ARBA00002901"/>
    </source>
</evidence>
<accession>A0ABW9G3E8</accession>
<evidence type="ECO:0000256" key="3">
    <source>
        <dbReference type="ARBA" id="ARBA00010763"/>
    </source>
</evidence>
<evidence type="ECO:0000256" key="2">
    <source>
        <dbReference type="ARBA" id="ARBA00005046"/>
    </source>
</evidence>
<keyword evidence="4 6" id="KW-0501">Molybdenum cofactor biosynthesis</keyword>
<dbReference type="PROSITE" id="PS01079">
    <property type="entry name" value="MOCF_BIOSYNTHESIS_2"/>
    <property type="match status" value="1"/>
</dbReference>
<evidence type="ECO:0000256" key="5">
    <source>
        <dbReference type="ARBA" id="ARBA00047317"/>
    </source>
</evidence>
<dbReference type="Gene3D" id="3.40.980.10">
    <property type="entry name" value="MoaB/Mog-like domain"/>
    <property type="match status" value="1"/>
</dbReference>
<dbReference type="PANTHER" id="PTHR10192:SF5">
    <property type="entry name" value="GEPHYRIN"/>
    <property type="match status" value="1"/>
</dbReference>
<dbReference type="RefSeq" id="WP_408622131.1">
    <property type="nucleotide sequence ID" value="NZ_JBEQCT010000001.1"/>
</dbReference>
<keyword evidence="6" id="KW-0500">Molybdenum</keyword>
<dbReference type="Proteomes" id="UP001629953">
    <property type="component" value="Unassembled WGS sequence"/>
</dbReference>
<sequence length="445" mass="48421">MVGDEPSQGAYQRPNNTGIIYLSIFDYQRINMDSCSHPELMPLDEAQSYLVKQLPIIASPKFSSYQQSLGFYLASTAKASSPIPSFANSAMDGYAFAYENLTKYDTLTVTQQILAGDIHRYEISAGECAQIMTGAPMPIGADTVIMQEQTSRTANQLTLHHQPKLGANVRHPGETVKQGQIVAQVGDTISAAHIGLFASIGLAQVNYYQPITVGLFSTGDELRAPGSELEFGQIYDSNRAMLQAMLKSLPVKVIDYGVLPDNLSAIIDLLKKANHECDVIISSAGVSVGHADFTKDALETLGQIAFWKVAMKPGKPFAFGRLSDSYFFGLPGNPVSAAVTFLQLVVPALRKLGGGREHQPQRWPAKASVSFKKHPGRVDFQRAIAEVDEQGQWHVRPAGTQSSATLASFIEANCFAVLEQERGPIQAGEMVSIEMIPSLLRYSIY</sequence>
<protein>
    <recommendedName>
        <fullName evidence="6">Molybdopterin molybdenumtransferase</fullName>
        <ecNumber evidence="6">2.10.1.1</ecNumber>
    </recommendedName>
</protein>
<keyword evidence="6" id="KW-0808">Transferase</keyword>
<dbReference type="Pfam" id="PF00994">
    <property type="entry name" value="MoCF_biosynth"/>
    <property type="match status" value="1"/>
</dbReference>
<dbReference type="Gene3D" id="2.170.190.11">
    <property type="entry name" value="Molybdopterin biosynthesis moea protein, domain 3"/>
    <property type="match status" value="1"/>
</dbReference>
<dbReference type="Gene3D" id="3.90.105.10">
    <property type="entry name" value="Molybdopterin biosynthesis moea protein, domain 2"/>
    <property type="match status" value="1"/>
</dbReference>
<evidence type="ECO:0000259" key="7">
    <source>
        <dbReference type="SMART" id="SM00852"/>
    </source>
</evidence>
<comment type="pathway">
    <text evidence="2 6">Cofactor biosynthesis; molybdopterin biosynthesis.</text>
</comment>
<evidence type="ECO:0000256" key="4">
    <source>
        <dbReference type="ARBA" id="ARBA00023150"/>
    </source>
</evidence>
<dbReference type="Pfam" id="PF03453">
    <property type="entry name" value="MoeA_N"/>
    <property type="match status" value="1"/>
</dbReference>
<dbReference type="NCBIfam" id="NF045515">
    <property type="entry name" value="Glp_gephyrin"/>
    <property type="match status" value="1"/>
</dbReference>
<dbReference type="InterPro" id="IPR005110">
    <property type="entry name" value="MoeA_linker/N"/>
</dbReference>
<keyword evidence="6" id="KW-0479">Metal-binding</keyword>
<keyword evidence="9" id="KW-1185">Reference proteome</keyword>
<dbReference type="InterPro" id="IPR036425">
    <property type="entry name" value="MoaB/Mog-like_dom_sf"/>
</dbReference>
<evidence type="ECO:0000313" key="9">
    <source>
        <dbReference type="Proteomes" id="UP001629953"/>
    </source>
</evidence>
<proteinExistence type="inferred from homology"/>
<dbReference type="PANTHER" id="PTHR10192">
    <property type="entry name" value="MOLYBDOPTERIN BIOSYNTHESIS PROTEIN"/>
    <property type="match status" value="1"/>
</dbReference>
<keyword evidence="6" id="KW-0460">Magnesium</keyword>